<evidence type="ECO:0000313" key="3">
    <source>
        <dbReference type="EMBL" id="GFT00748.1"/>
    </source>
</evidence>
<evidence type="ECO:0000256" key="1">
    <source>
        <dbReference type="SAM" id="MobiDB-lite"/>
    </source>
</evidence>
<protein>
    <submittedName>
        <fullName evidence="3">Uncharacterized protein</fullName>
    </submittedName>
</protein>
<accession>A0A8X6TCE9</accession>
<dbReference type="OrthoDB" id="6425037at2759"/>
<dbReference type="Proteomes" id="UP000887013">
    <property type="component" value="Unassembled WGS sequence"/>
</dbReference>
<evidence type="ECO:0000313" key="4">
    <source>
        <dbReference type="Proteomes" id="UP000887013"/>
    </source>
</evidence>
<feature type="region of interest" description="Disordered" evidence="1">
    <location>
        <begin position="1"/>
        <end position="32"/>
    </location>
</feature>
<organism evidence="3 4">
    <name type="scientific">Nephila pilipes</name>
    <name type="common">Giant wood spider</name>
    <name type="synonym">Nephila maculata</name>
    <dbReference type="NCBI Taxonomy" id="299642"/>
    <lineage>
        <taxon>Eukaryota</taxon>
        <taxon>Metazoa</taxon>
        <taxon>Ecdysozoa</taxon>
        <taxon>Arthropoda</taxon>
        <taxon>Chelicerata</taxon>
        <taxon>Arachnida</taxon>
        <taxon>Araneae</taxon>
        <taxon>Araneomorphae</taxon>
        <taxon>Entelegynae</taxon>
        <taxon>Araneoidea</taxon>
        <taxon>Nephilidae</taxon>
        <taxon>Nephila</taxon>
    </lineage>
</organism>
<evidence type="ECO:0000256" key="2">
    <source>
        <dbReference type="SAM" id="Phobius"/>
    </source>
</evidence>
<dbReference type="AlphaFoldDB" id="A0A8X6TCE9"/>
<feature type="compositionally biased region" description="Basic and acidic residues" evidence="1">
    <location>
        <begin position="18"/>
        <end position="27"/>
    </location>
</feature>
<gene>
    <name evidence="3" type="ORF">NPIL_304001</name>
</gene>
<reference evidence="3" key="1">
    <citation type="submission" date="2020-08" db="EMBL/GenBank/DDBJ databases">
        <title>Multicomponent nature underlies the extraordinary mechanical properties of spider dragline silk.</title>
        <authorList>
            <person name="Kono N."/>
            <person name="Nakamura H."/>
            <person name="Mori M."/>
            <person name="Yoshida Y."/>
            <person name="Ohtoshi R."/>
            <person name="Malay A.D."/>
            <person name="Moran D.A.P."/>
            <person name="Tomita M."/>
            <person name="Numata K."/>
            <person name="Arakawa K."/>
        </authorList>
    </citation>
    <scope>NUCLEOTIDE SEQUENCE</scope>
</reference>
<proteinExistence type="predicted"/>
<keyword evidence="2" id="KW-0812">Transmembrane</keyword>
<keyword evidence="4" id="KW-1185">Reference proteome</keyword>
<sequence>MFDRQAIPPMANQNLTSRDGRVTERRVPSASAESNLCLTCVDSFHCVERNMAMDCKECIQISIVFILILTCFSPIASKQGKMSVFISQK</sequence>
<feature type="transmembrane region" description="Helical" evidence="2">
    <location>
        <begin position="58"/>
        <end position="76"/>
    </location>
</feature>
<keyword evidence="2" id="KW-1133">Transmembrane helix</keyword>
<comment type="caution">
    <text evidence="3">The sequence shown here is derived from an EMBL/GenBank/DDBJ whole genome shotgun (WGS) entry which is preliminary data.</text>
</comment>
<keyword evidence="2" id="KW-0472">Membrane</keyword>
<dbReference type="EMBL" id="BMAW01006826">
    <property type="protein sequence ID" value="GFT00748.1"/>
    <property type="molecule type" value="Genomic_DNA"/>
</dbReference>
<name>A0A8X6TCE9_NEPPI</name>